<dbReference type="PANTHER" id="PTHR43095:SF5">
    <property type="entry name" value="XYLULOSE KINASE"/>
    <property type="match status" value="1"/>
</dbReference>
<accession>A0A5J6V9B1</accession>
<proteinExistence type="inferred from homology"/>
<comment type="similarity">
    <text evidence="1 5">Belongs to the FGGY kinase family.</text>
</comment>
<dbReference type="PIRSF" id="PIRSF000538">
    <property type="entry name" value="GlpK"/>
    <property type="match status" value="1"/>
</dbReference>
<evidence type="ECO:0000256" key="4">
    <source>
        <dbReference type="ARBA" id="ARBA00022777"/>
    </source>
</evidence>
<dbReference type="GO" id="GO:0042732">
    <property type="term" value="P:D-xylose metabolic process"/>
    <property type="evidence" value="ECO:0007669"/>
    <property type="project" value="UniProtKB-KW"/>
</dbReference>
<evidence type="ECO:0000256" key="3">
    <source>
        <dbReference type="ARBA" id="ARBA00022679"/>
    </source>
</evidence>
<dbReference type="PROSITE" id="PS00445">
    <property type="entry name" value="FGGY_KINASES_2"/>
    <property type="match status" value="1"/>
</dbReference>
<keyword evidence="2" id="KW-0859">Xylose metabolism</keyword>
<organism evidence="8 9">
    <name type="scientific">Ornithinimicrobium pratense</name>
    <dbReference type="NCBI Taxonomy" id="2593973"/>
    <lineage>
        <taxon>Bacteria</taxon>
        <taxon>Bacillati</taxon>
        <taxon>Actinomycetota</taxon>
        <taxon>Actinomycetes</taxon>
        <taxon>Micrococcales</taxon>
        <taxon>Ornithinimicrobiaceae</taxon>
        <taxon>Ornithinimicrobium</taxon>
    </lineage>
</organism>
<keyword evidence="2" id="KW-0119">Carbohydrate metabolism</keyword>
<evidence type="ECO:0000313" key="9">
    <source>
        <dbReference type="Proteomes" id="UP000326546"/>
    </source>
</evidence>
<dbReference type="PANTHER" id="PTHR43095">
    <property type="entry name" value="SUGAR KINASE"/>
    <property type="match status" value="1"/>
</dbReference>
<keyword evidence="9" id="KW-1185">Reference proteome</keyword>
<dbReference type="InterPro" id="IPR043129">
    <property type="entry name" value="ATPase_NBD"/>
</dbReference>
<dbReference type="RefSeq" id="WP_158062235.1">
    <property type="nucleotide sequence ID" value="NZ_CP044427.1"/>
</dbReference>
<name>A0A5J6V9B1_9MICO</name>
<dbReference type="InterPro" id="IPR018484">
    <property type="entry name" value="FGGY_N"/>
</dbReference>
<dbReference type="GO" id="GO:0016301">
    <property type="term" value="F:kinase activity"/>
    <property type="evidence" value="ECO:0007669"/>
    <property type="project" value="UniProtKB-KW"/>
</dbReference>
<reference evidence="8 9" key="1">
    <citation type="submission" date="2019-09" db="EMBL/GenBank/DDBJ databases">
        <title>Serinicoccus pratensis sp. nov., isolated from meadow soil.</title>
        <authorList>
            <person name="Zhang W."/>
        </authorList>
    </citation>
    <scope>NUCLEOTIDE SEQUENCE [LARGE SCALE GENOMIC DNA]</scope>
    <source>
        <strain evidence="8 9">W204</strain>
    </source>
</reference>
<dbReference type="OrthoDB" id="9782710at2"/>
<dbReference type="InterPro" id="IPR018483">
    <property type="entry name" value="Carb_kinase_FGGY_CS"/>
</dbReference>
<dbReference type="EMBL" id="CP044427">
    <property type="protein sequence ID" value="QFG69741.1"/>
    <property type="molecule type" value="Genomic_DNA"/>
</dbReference>
<dbReference type="InterPro" id="IPR000577">
    <property type="entry name" value="Carb_kinase_FGGY"/>
</dbReference>
<feature type="domain" description="Carbohydrate kinase FGGY N-terminal" evidence="6">
    <location>
        <begin position="8"/>
        <end position="253"/>
    </location>
</feature>
<dbReference type="Pfam" id="PF00370">
    <property type="entry name" value="FGGY_N"/>
    <property type="match status" value="1"/>
</dbReference>
<dbReference type="GO" id="GO:0016773">
    <property type="term" value="F:phosphotransferase activity, alcohol group as acceptor"/>
    <property type="evidence" value="ECO:0007669"/>
    <property type="project" value="InterPro"/>
</dbReference>
<keyword evidence="4 5" id="KW-0418">Kinase</keyword>
<sequence>MTGSAKSVLALDLGTGGCKASVWHSTGVRGETSVVSYETLHPGDGLNEQRPADWWAAVLRSSKLLRDADPAAFERIEGVVLSGQSLGCLPLDQNDEPLEETTPIWSDSRGHDDAQRFFEHFPEDRWYLETGNGFSPGLYPVFTLMHMARTRPEISARTRTVIGSKDYINLRLTGVVATDHSYASGSGCYSLAAGGYDAAICDAAGIDISLFPAPVEASEVVGTVLPTAAAELGVAPGTPVFSGGVDNSCMALGSGLAQAGRSYASLGSSSWVTVASAQPVLDVDSRPFVFRHVVPGLHVSALSTFSSGTSFDWVKGILGHAGLDTPAVLDGAMNSPAGARGALFLPTLAGGTPLEGGSQVRGGFVGLGLSTTQEDVVRAVMEGIALALRRSRRRLGELTPLDDRMIITGGGSRHAGWNQIYAEAMGVRLVRTTVGQDAATLGAAAAAFVGLGAWPDHRQAEAVVSAQDEIVPDPAATATYDRLAEDFEAASRLAARYAHHKHNGGHDADRSDR</sequence>
<dbReference type="Proteomes" id="UP000326546">
    <property type="component" value="Chromosome"/>
</dbReference>
<dbReference type="InterPro" id="IPR018485">
    <property type="entry name" value="FGGY_C"/>
</dbReference>
<dbReference type="CDD" id="cd07805">
    <property type="entry name" value="ASKHA_NBD_FGGY_CvXK-like"/>
    <property type="match status" value="1"/>
</dbReference>
<feature type="domain" description="Carbohydrate kinase FGGY C-terminal" evidence="7">
    <location>
        <begin position="263"/>
        <end position="450"/>
    </location>
</feature>
<dbReference type="Gene3D" id="3.30.420.40">
    <property type="match status" value="2"/>
</dbReference>
<keyword evidence="3 5" id="KW-0808">Transferase</keyword>
<gene>
    <name evidence="8" type="ORF">FY030_14460</name>
</gene>
<evidence type="ECO:0000256" key="5">
    <source>
        <dbReference type="RuleBase" id="RU003733"/>
    </source>
</evidence>
<evidence type="ECO:0000259" key="7">
    <source>
        <dbReference type="Pfam" id="PF02782"/>
    </source>
</evidence>
<evidence type="ECO:0000256" key="1">
    <source>
        <dbReference type="ARBA" id="ARBA00009156"/>
    </source>
</evidence>
<evidence type="ECO:0000259" key="6">
    <source>
        <dbReference type="Pfam" id="PF00370"/>
    </source>
</evidence>
<evidence type="ECO:0000313" key="8">
    <source>
        <dbReference type="EMBL" id="QFG69741.1"/>
    </source>
</evidence>
<protein>
    <submittedName>
        <fullName evidence="8">Pentose kinase</fullName>
    </submittedName>
</protein>
<dbReference type="InterPro" id="IPR050406">
    <property type="entry name" value="FGGY_Carb_Kinase"/>
</dbReference>
<dbReference type="AlphaFoldDB" id="A0A5J6V9B1"/>
<dbReference type="KEGG" id="serw:FY030_14460"/>
<dbReference type="Pfam" id="PF02782">
    <property type="entry name" value="FGGY_C"/>
    <property type="match status" value="1"/>
</dbReference>
<evidence type="ECO:0000256" key="2">
    <source>
        <dbReference type="ARBA" id="ARBA00022629"/>
    </source>
</evidence>
<dbReference type="SUPFAM" id="SSF53067">
    <property type="entry name" value="Actin-like ATPase domain"/>
    <property type="match status" value="2"/>
</dbReference>